<dbReference type="SUPFAM" id="SSF50891">
    <property type="entry name" value="Cyclophilin-like"/>
    <property type="match status" value="1"/>
</dbReference>
<dbReference type="RefSeq" id="WP_120029281.1">
    <property type="nucleotide sequence ID" value="NZ_QVMU01000001.1"/>
</dbReference>
<dbReference type="GO" id="GO:0005524">
    <property type="term" value="F:ATP binding"/>
    <property type="evidence" value="ECO:0007669"/>
    <property type="project" value="UniProtKB-KW"/>
</dbReference>
<gene>
    <name evidence="5" type="ORF">DZ860_02270</name>
</gene>
<dbReference type="Proteomes" id="UP000273252">
    <property type="component" value="Unassembled WGS sequence"/>
</dbReference>
<dbReference type="GO" id="GO:0016787">
    <property type="term" value="F:hydrolase activity"/>
    <property type="evidence" value="ECO:0007669"/>
    <property type="project" value="UniProtKB-KW"/>
</dbReference>
<dbReference type="AlphaFoldDB" id="A0A3A6QRY8"/>
<sequence>MRLHFHITAINECSVLIDYSQSTTTQLLPHIGEVSHRLSKQEVDGILNVTPSFNSVLIEYLPFRITQRELMTYLENIVNTIAAKPTIDDTSSSIRLPVFYDERVGPDISTYQNKGISLDKLIEYHTLATYTIGAIGFTPGFAFMQGLNSKLQLPRLKSPRLRIPAGSVAIAENLTAVYPTITPGGWNIIGSCPLSLYDPARSPMIPFEVGMTVRFHSIDESEFIALGGVIPDQWC</sequence>
<comment type="caution">
    <text evidence="5">The sequence shown here is derived from an EMBL/GenBank/DDBJ whole genome shotgun (WGS) entry which is preliminary data.</text>
</comment>
<dbReference type="PANTHER" id="PTHR34698">
    <property type="entry name" value="5-OXOPROLINASE SUBUNIT B"/>
    <property type="match status" value="1"/>
</dbReference>
<accession>A0A3A6QRY8</accession>
<evidence type="ECO:0000259" key="4">
    <source>
        <dbReference type="SMART" id="SM00796"/>
    </source>
</evidence>
<dbReference type="Gene3D" id="3.30.1360.40">
    <property type="match status" value="1"/>
</dbReference>
<dbReference type="EMBL" id="QVMU01000001">
    <property type="protein sequence ID" value="RJX75525.1"/>
    <property type="molecule type" value="Genomic_DNA"/>
</dbReference>
<evidence type="ECO:0000313" key="5">
    <source>
        <dbReference type="EMBL" id="RJX75525.1"/>
    </source>
</evidence>
<dbReference type="OrthoDB" id="9778567at2"/>
<dbReference type="Gene3D" id="2.40.100.10">
    <property type="entry name" value="Cyclophilin-like"/>
    <property type="match status" value="1"/>
</dbReference>
<dbReference type="InterPro" id="IPR029000">
    <property type="entry name" value="Cyclophilin-like_dom_sf"/>
</dbReference>
<feature type="domain" description="Carboxyltransferase" evidence="4">
    <location>
        <begin position="5"/>
        <end position="207"/>
    </location>
</feature>
<evidence type="ECO:0000256" key="1">
    <source>
        <dbReference type="ARBA" id="ARBA00022741"/>
    </source>
</evidence>
<dbReference type="SMART" id="SM00796">
    <property type="entry name" value="AHS1"/>
    <property type="match status" value="1"/>
</dbReference>
<evidence type="ECO:0000256" key="3">
    <source>
        <dbReference type="ARBA" id="ARBA00022840"/>
    </source>
</evidence>
<keyword evidence="6" id="KW-1185">Reference proteome</keyword>
<protein>
    <submittedName>
        <fullName evidence="5">Allophanate hydrolase</fullName>
    </submittedName>
</protein>
<organism evidence="5 6">
    <name type="scientific">Vibrio sinensis</name>
    <dbReference type="NCBI Taxonomy" id="2302434"/>
    <lineage>
        <taxon>Bacteria</taxon>
        <taxon>Pseudomonadati</taxon>
        <taxon>Pseudomonadota</taxon>
        <taxon>Gammaproteobacteria</taxon>
        <taxon>Vibrionales</taxon>
        <taxon>Vibrionaceae</taxon>
        <taxon>Vibrio</taxon>
    </lineage>
</organism>
<keyword evidence="1" id="KW-0547">Nucleotide-binding</keyword>
<dbReference type="Pfam" id="PF02682">
    <property type="entry name" value="CT_C_D"/>
    <property type="match status" value="1"/>
</dbReference>
<proteinExistence type="predicted"/>
<dbReference type="InterPro" id="IPR003833">
    <property type="entry name" value="CT_C_D"/>
</dbReference>
<evidence type="ECO:0000256" key="2">
    <source>
        <dbReference type="ARBA" id="ARBA00022801"/>
    </source>
</evidence>
<evidence type="ECO:0000313" key="6">
    <source>
        <dbReference type="Proteomes" id="UP000273252"/>
    </source>
</evidence>
<dbReference type="PANTHER" id="PTHR34698:SF2">
    <property type="entry name" value="5-OXOPROLINASE SUBUNIT B"/>
    <property type="match status" value="1"/>
</dbReference>
<reference evidence="5 6" key="1">
    <citation type="submission" date="2018-08" db="EMBL/GenBank/DDBJ databases">
        <title>Vibrio isolated from the Eastern China Marginal Seas.</title>
        <authorList>
            <person name="Li Y."/>
        </authorList>
    </citation>
    <scope>NUCLEOTIDE SEQUENCE [LARGE SCALE GENOMIC DNA]</scope>
    <source>
        <strain evidence="5 6">BEI233</strain>
    </source>
</reference>
<name>A0A3A6QRY8_9VIBR</name>
<dbReference type="SUPFAM" id="SSF160467">
    <property type="entry name" value="PH0987 N-terminal domain-like"/>
    <property type="match status" value="1"/>
</dbReference>
<keyword evidence="3" id="KW-0067">ATP-binding</keyword>
<dbReference type="InterPro" id="IPR010016">
    <property type="entry name" value="PxpB"/>
</dbReference>
<keyword evidence="2 5" id="KW-0378">Hydrolase</keyword>